<dbReference type="AlphaFoldDB" id="X1EEX6"/>
<gene>
    <name evidence="1" type="ORF">S03H2_21709</name>
</gene>
<name>X1EEX6_9ZZZZ</name>
<sequence length="239" mass="26681">MIFENLVLVADADSLDQVGVRPIAAQISETAQDLAQPEESDLSVFIEIEHGLGYNVPLHFVGYLEQFGGMQVAGLPISEVFSPEPGVYWQCFTNLCLQFNLNVEGDQRLQPLPLGAQYKTEAYEQVWDFSASQEIERIDIRVWEEDTFVSSMGSQEIHTAIYDDGKPLKNFEPLLIATMPDGSQRKAYFPPTDEEGCSSIKLAPIAAPNGTLIAYRVCLFGMDEQENCVGDNYLIWDVD</sequence>
<organism evidence="1">
    <name type="scientific">marine sediment metagenome</name>
    <dbReference type="NCBI Taxonomy" id="412755"/>
    <lineage>
        <taxon>unclassified sequences</taxon>
        <taxon>metagenomes</taxon>
        <taxon>ecological metagenomes</taxon>
    </lineage>
</organism>
<comment type="caution">
    <text evidence="1">The sequence shown here is derived from an EMBL/GenBank/DDBJ whole genome shotgun (WGS) entry which is preliminary data.</text>
</comment>
<proteinExistence type="predicted"/>
<accession>X1EEX6</accession>
<protein>
    <submittedName>
        <fullName evidence="1">Uncharacterized protein</fullName>
    </submittedName>
</protein>
<reference evidence="1" key="1">
    <citation type="journal article" date="2014" name="Front. Microbiol.">
        <title>High frequency of phylogenetically diverse reductive dehalogenase-homologous genes in deep subseafloor sedimentary metagenomes.</title>
        <authorList>
            <person name="Kawai M."/>
            <person name="Futagami T."/>
            <person name="Toyoda A."/>
            <person name="Takaki Y."/>
            <person name="Nishi S."/>
            <person name="Hori S."/>
            <person name="Arai W."/>
            <person name="Tsubouchi T."/>
            <person name="Morono Y."/>
            <person name="Uchiyama I."/>
            <person name="Ito T."/>
            <person name="Fujiyama A."/>
            <person name="Inagaki F."/>
            <person name="Takami H."/>
        </authorList>
    </citation>
    <scope>NUCLEOTIDE SEQUENCE</scope>
    <source>
        <strain evidence="1">Expedition CK06-06</strain>
    </source>
</reference>
<evidence type="ECO:0000313" key="1">
    <source>
        <dbReference type="EMBL" id="GAH31836.1"/>
    </source>
</evidence>
<dbReference type="EMBL" id="BARU01011589">
    <property type="protein sequence ID" value="GAH31836.1"/>
    <property type="molecule type" value="Genomic_DNA"/>
</dbReference>